<evidence type="ECO:0000256" key="2">
    <source>
        <dbReference type="ARBA" id="ARBA00022679"/>
    </source>
</evidence>
<dbReference type="CDD" id="cd02440">
    <property type="entry name" value="AdoMet_MTases"/>
    <property type="match status" value="1"/>
</dbReference>
<dbReference type="OrthoDB" id="9786503at2"/>
<protein>
    <submittedName>
        <fullName evidence="5">Class I SAM-dependent methyltransferase</fullName>
    </submittedName>
</protein>
<dbReference type="GO" id="GO:0032259">
    <property type="term" value="P:methylation"/>
    <property type="evidence" value="ECO:0007669"/>
    <property type="project" value="UniProtKB-KW"/>
</dbReference>
<dbReference type="PANTHER" id="PTHR43464:SF19">
    <property type="entry name" value="UBIQUINONE BIOSYNTHESIS O-METHYLTRANSFERASE, MITOCHONDRIAL"/>
    <property type="match status" value="1"/>
</dbReference>
<dbReference type="Gene3D" id="3.40.50.150">
    <property type="entry name" value="Vaccinia Virus protein VP39"/>
    <property type="match status" value="1"/>
</dbReference>
<dbReference type="InterPro" id="IPR029063">
    <property type="entry name" value="SAM-dependent_MTases_sf"/>
</dbReference>
<keyword evidence="1 5" id="KW-0489">Methyltransferase</keyword>
<proteinExistence type="predicted"/>
<reference evidence="5 6" key="1">
    <citation type="submission" date="2019-06" db="EMBL/GenBank/DDBJ databases">
        <title>Aeromicrobium sp. nov., isolated from a maize field.</title>
        <authorList>
            <person name="Lin S.-Y."/>
            <person name="Tsai C.-F."/>
            <person name="Young C.-C."/>
        </authorList>
    </citation>
    <scope>NUCLEOTIDE SEQUENCE [LARGE SCALE GENOMIC DNA]</scope>
    <source>
        <strain evidence="5 6">CC-CFT486</strain>
    </source>
</reference>
<dbReference type="InterPro" id="IPR041698">
    <property type="entry name" value="Methyltransf_25"/>
</dbReference>
<evidence type="ECO:0000313" key="6">
    <source>
        <dbReference type="Proteomes" id="UP000321571"/>
    </source>
</evidence>
<keyword evidence="2 5" id="KW-0808">Transferase</keyword>
<accession>A0A5C8NFY6</accession>
<feature type="domain" description="Methyltransferase" evidence="4">
    <location>
        <begin position="42"/>
        <end position="133"/>
    </location>
</feature>
<evidence type="ECO:0000256" key="3">
    <source>
        <dbReference type="ARBA" id="ARBA00022691"/>
    </source>
</evidence>
<dbReference type="SUPFAM" id="SSF53335">
    <property type="entry name" value="S-adenosyl-L-methionine-dependent methyltransferases"/>
    <property type="match status" value="1"/>
</dbReference>
<dbReference type="EMBL" id="VDUX01000006">
    <property type="protein sequence ID" value="TXL57725.1"/>
    <property type="molecule type" value="Genomic_DNA"/>
</dbReference>
<dbReference type="InterPro" id="IPR008854">
    <property type="entry name" value="TPMT"/>
</dbReference>
<dbReference type="GO" id="GO:0008757">
    <property type="term" value="F:S-adenosylmethionine-dependent methyltransferase activity"/>
    <property type="evidence" value="ECO:0007669"/>
    <property type="project" value="InterPro"/>
</dbReference>
<name>A0A5C8NFY6_9ACTN</name>
<keyword evidence="6" id="KW-1185">Reference proteome</keyword>
<evidence type="ECO:0000259" key="4">
    <source>
        <dbReference type="Pfam" id="PF13649"/>
    </source>
</evidence>
<evidence type="ECO:0000313" key="5">
    <source>
        <dbReference type="EMBL" id="TXL57725.1"/>
    </source>
</evidence>
<comment type="caution">
    <text evidence="5">The sequence shown here is derived from an EMBL/GenBank/DDBJ whole genome shotgun (WGS) entry which is preliminary data.</text>
</comment>
<dbReference type="AlphaFoldDB" id="A0A5C8NFY6"/>
<keyword evidence="3" id="KW-0949">S-adenosyl-L-methionine</keyword>
<gene>
    <name evidence="5" type="ORF">FHP06_13195</name>
</gene>
<dbReference type="PANTHER" id="PTHR43464">
    <property type="entry name" value="METHYLTRANSFERASE"/>
    <property type="match status" value="1"/>
</dbReference>
<dbReference type="Proteomes" id="UP000321571">
    <property type="component" value="Unassembled WGS sequence"/>
</dbReference>
<dbReference type="PROSITE" id="PS51585">
    <property type="entry name" value="SAM_MT_TPMT"/>
    <property type="match status" value="1"/>
</dbReference>
<evidence type="ECO:0000256" key="1">
    <source>
        <dbReference type="ARBA" id="ARBA00022603"/>
    </source>
</evidence>
<dbReference type="Pfam" id="PF13649">
    <property type="entry name" value="Methyltransf_25"/>
    <property type="match status" value="1"/>
</dbReference>
<organism evidence="5 6">
    <name type="scientific">Aeromicrobium terrae</name>
    <dbReference type="NCBI Taxonomy" id="2498846"/>
    <lineage>
        <taxon>Bacteria</taxon>
        <taxon>Bacillati</taxon>
        <taxon>Actinomycetota</taxon>
        <taxon>Actinomycetes</taxon>
        <taxon>Propionibacteriales</taxon>
        <taxon>Nocardioidaceae</taxon>
        <taxon>Aeromicrobium</taxon>
    </lineage>
</organism>
<sequence>MGEMTSAETWDERYRSSDRIWSGRPNPQLVQEVTGLTPGRALDVGCGEGADAIWLAEHGWTVVGVDVSQVALDRAASHAPEMAGRITWQQADLVEDPPEPEAFDLVTAHYMHLPPTPRERMFRGLVAAVRPGGTLLLVAHDVADVHHGPGRHQGPEVYFTTEEVAGYLTGTWEIEVAEMRPRPAGDAHRHDLVFRARRL</sequence>